<keyword evidence="7" id="KW-0812">Transmembrane</keyword>
<proteinExistence type="inferred from homology"/>
<keyword evidence="8" id="KW-1185">Reference proteome</keyword>
<evidence type="ECO:0000313" key="9">
    <source>
        <dbReference type="RefSeq" id="XP_022295730.1"/>
    </source>
</evidence>
<feature type="transmembrane region" description="Helical" evidence="7">
    <location>
        <begin position="88"/>
        <end position="112"/>
    </location>
</feature>
<evidence type="ECO:0000256" key="6">
    <source>
        <dbReference type="RuleBase" id="RU000680"/>
    </source>
</evidence>
<comment type="similarity">
    <text evidence="2 6">Belongs to the caveolin family.</text>
</comment>
<dbReference type="GO" id="GO:0060090">
    <property type="term" value="F:molecular adaptor activity"/>
    <property type="evidence" value="ECO:0007669"/>
    <property type="project" value="TreeGrafter"/>
</dbReference>
<dbReference type="PANTHER" id="PTHR10844">
    <property type="entry name" value="CAVEOLIN"/>
    <property type="match status" value="1"/>
</dbReference>
<dbReference type="InterPro" id="IPR001612">
    <property type="entry name" value="Caveolin"/>
</dbReference>
<comment type="subcellular location">
    <subcellularLocation>
        <location evidence="1 6">Cell membrane</location>
        <topology evidence="1 6">Peripheral membrane protein</topology>
    </subcellularLocation>
    <subcellularLocation>
        <location evidence="6">Golgi apparatus membrane</location>
        <topology evidence="6">Peripheral membrane protein</topology>
    </subcellularLocation>
    <subcellularLocation>
        <location evidence="6">Membrane</location>
        <location evidence="6">Caveola</location>
        <topology evidence="6">Peripheral membrane protein</topology>
    </subcellularLocation>
</comment>
<dbReference type="Proteomes" id="UP000694844">
    <property type="component" value="Chromosome 8"/>
</dbReference>
<dbReference type="GO" id="GO:0005901">
    <property type="term" value="C:caveola"/>
    <property type="evidence" value="ECO:0007669"/>
    <property type="project" value="UniProtKB-SubCell"/>
</dbReference>
<dbReference type="Pfam" id="PF01146">
    <property type="entry name" value="Caveolin"/>
    <property type="match status" value="1"/>
</dbReference>
<dbReference type="GO" id="GO:0070836">
    <property type="term" value="P:caveola assembly"/>
    <property type="evidence" value="ECO:0007669"/>
    <property type="project" value="InterPro"/>
</dbReference>
<evidence type="ECO:0000256" key="7">
    <source>
        <dbReference type="SAM" id="Phobius"/>
    </source>
</evidence>
<evidence type="ECO:0000256" key="4">
    <source>
        <dbReference type="ARBA" id="ARBA00023034"/>
    </source>
</evidence>
<gene>
    <name evidence="9" type="primary">LOC111105674</name>
</gene>
<evidence type="ECO:0000256" key="2">
    <source>
        <dbReference type="ARBA" id="ARBA00010988"/>
    </source>
</evidence>
<dbReference type="AlphaFoldDB" id="A0A8B8AX36"/>
<reference evidence="9" key="1">
    <citation type="submission" date="2025-08" db="UniProtKB">
        <authorList>
            <consortium name="RefSeq"/>
        </authorList>
    </citation>
    <scope>IDENTIFICATION</scope>
    <source>
        <tissue evidence="9">Whole sample</tissue>
    </source>
</reference>
<keyword evidence="7" id="KW-1133">Transmembrane helix</keyword>
<dbReference type="OrthoDB" id="5917823at2759"/>
<comment type="function">
    <text evidence="6">May act as a scaffolding protein within caveolar membranes. Interacts directly with G-protein alpha subunits and can functionally regulate their activity.</text>
</comment>
<evidence type="ECO:0000256" key="5">
    <source>
        <dbReference type="ARBA" id="ARBA00023136"/>
    </source>
</evidence>
<name>A0A8B8AX36_CRAVI</name>
<protein>
    <recommendedName>
        <fullName evidence="6">Caveolin</fullName>
    </recommendedName>
</protein>
<accession>A0A8B8AX36</accession>
<dbReference type="GeneID" id="111105674"/>
<sequence length="131" mass="14350">MDLEERDPHDLNSHVKVEFEDVLAEPDGAHSNDCCWENCTYPCFTCGRGCLYKFLTTLLCCLIAPVCGGTFAVVSFLMVWVGTPMFRGFSIVMGCCQMMVGTSTLCLCAPVFDALALVFSKVQIGVESIKV</sequence>
<evidence type="ECO:0000256" key="3">
    <source>
        <dbReference type="ARBA" id="ARBA00022475"/>
    </source>
</evidence>
<evidence type="ECO:0000256" key="1">
    <source>
        <dbReference type="ARBA" id="ARBA00004202"/>
    </source>
</evidence>
<dbReference type="RefSeq" id="XP_022295730.1">
    <property type="nucleotide sequence ID" value="XM_022440022.1"/>
</dbReference>
<keyword evidence="3 6" id="KW-1003">Cell membrane</keyword>
<dbReference type="GO" id="GO:0000139">
    <property type="term" value="C:Golgi membrane"/>
    <property type="evidence" value="ECO:0007669"/>
    <property type="project" value="UniProtKB-SubCell"/>
</dbReference>
<organism evidence="8 9">
    <name type="scientific">Crassostrea virginica</name>
    <name type="common">Eastern oyster</name>
    <dbReference type="NCBI Taxonomy" id="6565"/>
    <lineage>
        <taxon>Eukaryota</taxon>
        <taxon>Metazoa</taxon>
        <taxon>Spiralia</taxon>
        <taxon>Lophotrochozoa</taxon>
        <taxon>Mollusca</taxon>
        <taxon>Bivalvia</taxon>
        <taxon>Autobranchia</taxon>
        <taxon>Pteriomorphia</taxon>
        <taxon>Ostreida</taxon>
        <taxon>Ostreoidea</taxon>
        <taxon>Ostreidae</taxon>
        <taxon>Crassostrea</taxon>
    </lineage>
</organism>
<keyword evidence="4 6" id="KW-0333">Golgi apparatus</keyword>
<dbReference type="PANTHER" id="PTHR10844:SF19">
    <property type="entry name" value="CAVEOLIN-2"/>
    <property type="match status" value="1"/>
</dbReference>
<dbReference type="KEGG" id="cvn:111105674"/>
<feature type="transmembrane region" description="Helical" evidence="7">
    <location>
        <begin position="58"/>
        <end position="82"/>
    </location>
</feature>
<keyword evidence="5 6" id="KW-0472">Membrane</keyword>
<evidence type="ECO:0000313" key="8">
    <source>
        <dbReference type="Proteomes" id="UP000694844"/>
    </source>
</evidence>